<dbReference type="AlphaFoldDB" id="A0A1H1VXI9"/>
<dbReference type="Pfam" id="PF00440">
    <property type="entry name" value="TetR_N"/>
    <property type="match status" value="1"/>
</dbReference>
<keyword evidence="5" id="KW-1185">Reference proteome</keyword>
<dbReference type="PROSITE" id="PS50977">
    <property type="entry name" value="HTH_TETR_2"/>
    <property type="match status" value="1"/>
</dbReference>
<dbReference type="Proteomes" id="UP000185663">
    <property type="component" value="Chromosome I"/>
</dbReference>
<protein>
    <submittedName>
        <fullName evidence="4">DNA-binding transcriptional regulator YbjK</fullName>
    </submittedName>
</protein>
<dbReference type="EMBL" id="LT629776">
    <property type="protein sequence ID" value="SDS89604.1"/>
    <property type="molecule type" value="Genomic_DNA"/>
</dbReference>
<reference evidence="4 5" key="1">
    <citation type="submission" date="2016-10" db="EMBL/GenBank/DDBJ databases">
        <authorList>
            <person name="de Groot N.N."/>
        </authorList>
    </citation>
    <scope>NUCLEOTIDE SEQUENCE [LARGE SCALE GENOMIC DNA]</scope>
    <source>
        <strain evidence="4 5">DSM 22126</strain>
    </source>
</reference>
<evidence type="ECO:0000259" key="3">
    <source>
        <dbReference type="PROSITE" id="PS50977"/>
    </source>
</evidence>
<feature type="domain" description="HTH tetR-type" evidence="3">
    <location>
        <begin position="1"/>
        <end position="55"/>
    </location>
</feature>
<feature type="DNA-binding region" description="H-T-H motif" evidence="2">
    <location>
        <begin position="18"/>
        <end position="37"/>
    </location>
</feature>
<organism evidence="4 5">
    <name type="scientific">Paraoerskovia marina</name>
    <dbReference type="NCBI Taxonomy" id="545619"/>
    <lineage>
        <taxon>Bacteria</taxon>
        <taxon>Bacillati</taxon>
        <taxon>Actinomycetota</taxon>
        <taxon>Actinomycetes</taxon>
        <taxon>Micrococcales</taxon>
        <taxon>Cellulomonadaceae</taxon>
        <taxon>Paraoerskovia</taxon>
    </lineage>
</organism>
<dbReference type="Gene3D" id="1.10.357.10">
    <property type="entry name" value="Tetracycline Repressor, domain 2"/>
    <property type="match status" value="1"/>
</dbReference>
<proteinExistence type="predicted"/>
<dbReference type="PRINTS" id="PR00455">
    <property type="entry name" value="HTHTETR"/>
</dbReference>
<keyword evidence="1 2" id="KW-0238">DNA-binding</keyword>
<dbReference type="STRING" id="545619.SAMN04489860_2648"/>
<dbReference type="SUPFAM" id="SSF46689">
    <property type="entry name" value="Homeodomain-like"/>
    <property type="match status" value="1"/>
</dbReference>
<evidence type="ECO:0000313" key="4">
    <source>
        <dbReference type="EMBL" id="SDS89604.1"/>
    </source>
</evidence>
<name>A0A1H1VXI9_9CELL</name>
<dbReference type="InterPro" id="IPR001647">
    <property type="entry name" value="HTH_TetR"/>
</dbReference>
<accession>A0A1H1VXI9</accession>
<evidence type="ECO:0000256" key="1">
    <source>
        <dbReference type="ARBA" id="ARBA00023125"/>
    </source>
</evidence>
<sequence length="178" mass="18962">MADAAGRLLIEEGFEAITHRRVADAASVPQGSASYYFPSRAALVAASVRAAEGLRAASAETFSRSLEPGRRSSPEAAELVIRTLFAPRVDDRVVATRLDPMLTALRDPALRPLMAEHRPRLLGSVRRTLEASGYATVTDVDLVAHLVDASLLTAAATGEEQVIRRAAAVLARYLDAVG</sequence>
<gene>
    <name evidence="4" type="ORF">SAMN04489860_2648</name>
</gene>
<evidence type="ECO:0000313" key="5">
    <source>
        <dbReference type="Proteomes" id="UP000185663"/>
    </source>
</evidence>
<dbReference type="GO" id="GO:0003677">
    <property type="term" value="F:DNA binding"/>
    <property type="evidence" value="ECO:0007669"/>
    <property type="project" value="UniProtKB-UniRule"/>
</dbReference>
<dbReference type="InterPro" id="IPR009057">
    <property type="entry name" value="Homeodomain-like_sf"/>
</dbReference>
<dbReference type="eggNOG" id="COG3226">
    <property type="taxonomic scope" value="Bacteria"/>
</dbReference>
<evidence type="ECO:0000256" key="2">
    <source>
        <dbReference type="PROSITE-ProRule" id="PRU00335"/>
    </source>
</evidence>